<dbReference type="EMBL" id="BSEV01000023">
    <property type="protein sequence ID" value="GLK13493.1"/>
    <property type="molecule type" value="Genomic_DNA"/>
</dbReference>
<dbReference type="AlphaFoldDB" id="A0A9W6I964"/>
<reference evidence="1" key="1">
    <citation type="journal article" date="2014" name="Int. J. Syst. Evol. Microbiol.">
        <title>Complete genome sequence of Corynebacterium casei LMG S-19264T (=DSM 44701T), isolated from a smear-ripened cheese.</title>
        <authorList>
            <consortium name="US DOE Joint Genome Institute (JGI-PGF)"/>
            <person name="Walter F."/>
            <person name="Albersmeier A."/>
            <person name="Kalinowski J."/>
            <person name="Ruckert C."/>
        </authorList>
    </citation>
    <scope>NUCLEOTIDE SEQUENCE</scope>
    <source>
        <strain evidence="1">VKM Ac-2007</strain>
    </source>
</reference>
<sequence>MFAGYLVPTDPARRGAKPPVFPVASIDDSASAEVLAELTAARTSEMDADTVNWELSIVRKAIGWWQRQRGTLYMQVALYSPVTGLSVQRSPSSR</sequence>
<comment type="caution">
    <text evidence="1">The sequence shown here is derived from an EMBL/GenBank/DDBJ whole genome shotgun (WGS) entry which is preliminary data.</text>
</comment>
<accession>A0A9W6I964</accession>
<proteinExistence type="predicted"/>
<organism evidence="1 2">
    <name type="scientific">Streptosporangium carneum</name>
    <dbReference type="NCBI Taxonomy" id="47481"/>
    <lineage>
        <taxon>Bacteria</taxon>
        <taxon>Bacillati</taxon>
        <taxon>Actinomycetota</taxon>
        <taxon>Actinomycetes</taxon>
        <taxon>Streptosporangiales</taxon>
        <taxon>Streptosporangiaceae</taxon>
        <taxon>Streptosporangium</taxon>
    </lineage>
</organism>
<protein>
    <submittedName>
        <fullName evidence="1">Uncharacterized protein</fullName>
    </submittedName>
</protein>
<evidence type="ECO:0000313" key="1">
    <source>
        <dbReference type="EMBL" id="GLK13493.1"/>
    </source>
</evidence>
<reference evidence="1" key="2">
    <citation type="submission" date="2023-01" db="EMBL/GenBank/DDBJ databases">
        <authorList>
            <person name="Sun Q."/>
            <person name="Evtushenko L."/>
        </authorList>
    </citation>
    <scope>NUCLEOTIDE SEQUENCE</scope>
    <source>
        <strain evidence="1">VKM Ac-2007</strain>
    </source>
</reference>
<evidence type="ECO:0000313" key="2">
    <source>
        <dbReference type="Proteomes" id="UP001143474"/>
    </source>
</evidence>
<gene>
    <name evidence="1" type="ORF">GCM10017600_69040</name>
</gene>
<keyword evidence="2" id="KW-1185">Reference proteome</keyword>
<dbReference type="Proteomes" id="UP001143474">
    <property type="component" value="Unassembled WGS sequence"/>
</dbReference>
<name>A0A9W6I964_9ACTN</name>